<evidence type="ECO:0000313" key="2">
    <source>
        <dbReference type="Proteomes" id="UP000008776"/>
    </source>
</evidence>
<dbReference type="RefSeq" id="YP_025244.1">
    <property type="nucleotide sequence ID" value="NC_005906.1"/>
</dbReference>
<proteinExistence type="predicted"/>
<keyword evidence="1" id="KW-0261">Viral envelope protein</keyword>
<organism evidence="1 2">
    <name type="scientific">Neodiprion lecontei nucleopolyhedrovirus (strain Canada)</name>
    <name type="common">NeleNPV</name>
    <dbReference type="NCBI Taxonomy" id="654906"/>
    <lineage>
        <taxon>Viruses</taxon>
        <taxon>Viruses incertae sedis</taxon>
        <taxon>Naldaviricetes</taxon>
        <taxon>Lefavirales</taxon>
        <taxon>Baculoviridae</taxon>
        <taxon>Gammabaculovirus</taxon>
        <taxon>Gammabaculovirus nelecontei</taxon>
    </lineage>
</organism>
<protein>
    <submittedName>
        <fullName evidence="1">Occlusion-derived envelope glycoprotein</fullName>
    </submittedName>
</protein>
<dbReference type="Proteomes" id="UP000008776">
    <property type="component" value="Segment"/>
</dbReference>
<dbReference type="GO" id="GO:0005198">
    <property type="term" value="F:structural molecule activity"/>
    <property type="evidence" value="ECO:0007669"/>
    <property type="project" value="InterPro"/>
</dbReference>
<keyword evidence="1" id="KW-0946">Virion</keyword>
<organismHost>
    <name type="scientific">Neodiprion lecontei</name>
    <name type="common">Redheaded pine sawfly</name>
    <dbReference type="NCBI Taxonomy" id="441921"/>
</organismHost>
<name>Q6JPC4_NPVNC</name>
<accession>Q6JPC4</accession>
<dbReference type="GeneID" id="2943360"/>
<evidence type="ECO:0000313" key="1">
    <source>
        <dbReference type="EMBL" id="AAQ99090.1"/>
    </source>
</evidence>
<dbReference type="GO" id="GO:0019031">
    <property type="term" value="C:viral envelope"/>
    <property type="evidence" value="ECO:0007669"/>
    <property type="project" value="UniProtKB-KW"/>
</dbReference>
<dbReference type="KEGG" id="vg:2943360"/>
<dbReference type="Pfam" id="PF04700">
    <property type="entry name" value="Baculo_gp41"/>
    <property type="match status" value="1"/>
</dbReference>
<reference evidence="1 2" key="1">
    <citation type="journal article" date="2004" name="J. Virol.">
        <title>Sequence and organization of the Neodiprion lecontei nucleopolyhedrovirus genome.</title>
        <authorList>
            <person name="Lauzon H.A.M."/>
            <person name="Lucarotti C.J."/>
            <person name="Krell P.J."/>
            <person name="Feng Q."/>
            <person name="Retnakaran A."/>
            <person name="Arif B.M."/>
        </authorList>
    </citation>
    <scope>NUCLEOTIDE SEQUENCE [LARGE SCALE GENOMIC DNA]</scope>
    <source>
        <strain evidence="2">Canada</strain>
    </source>
</reference>
<sequence>MNDEYIHDFIQRYQKYQDDNDSSHLNRREHQLIQLIQKETPYTPQKETNMKEYYDRLDKTEMPTHKHKSIFNNEFLVSKPLKSFASKFYANKISEAADVLSESVLYQTADSVTRNRVFLPSVKDDVFWEYLRLLYTKSDIPESLLDSISRGNQPKITLFKNIVNNIVSSSFKTTANENYYDVVLSPELSTLINSFKENANYSIPLSAKQSVSIFEYAAYMATVSGRKKSPFVLPEFRSNTNVNKSECNVLLEEQAQYNELLRRIIEQERD</sequence>
<dbReference type="EMBL" id="AY349019">
    <property type="protein sequence ID" value="AAQ99090.1"/>
    <property type="molecule type" value="Genomic_DNA"/>
</dbReference>
<keyword evidence="2" id="KW-1185">Reference proteome</keyword>
<dbReference type="InterPro" id="IPR006790">
    <property type="entry name" value="Baculovirus_Gp41"/>
</dbReference>